<reference evidence="1 2" key="1">
    <citation type="journal article" date="2019" name="Int. J. Syst. Evol. Microbiol.">
        <title>The Global Catalogue of Microorganisms (GCM) 10K type strain sequencing project: providing services to taxonomists for standard genome sequencing and annotation.</title>
        <authorList>
            <consortium name="The Broad Institute Genomics Platform"/>
            <consortium name="The Broad Institute Genome Sequencing Center for Infectious Disease"/>
            <person name="Wu L."/>
            <person name="Ma J."/>
        </authorList>
    </citation>
    <scope>NUCLEOTIDE SEQUENCE [LARGE SCALE GENOMIC DNA]</scope>
    <source>
        <strain evidence="1 2">JCM 13850</strain>
    </source>
</reference>
<dbReference type="RefSeq" id="WP_344276137.1">
    <property type="nucleotide sequence ID" value="NZ_BAAAMR010000073.1"/>
</dbReference>
<gene>
    <name evidence="1" type="ORF">GCM10009727_65580</name>
</gene>
<evidence type="ECO:0000313" key="1">
    <source>
        <dbReference type="EMBL" id="GAA2156640.1"/>
    </source>
</evidence>
<organism evidence="1 2">
    <name type="scientific">Actinomadura napierensis</name>
    <dbReference type="NCBI Taxonomy" id="267854"/>
    <lineage>
        <taxon>Bacteria</taxon>
        <taxon>Bacillati</taxon>
        <taxon>Actinomycetota</taxon>
        <taxon>Actinomycetes</taxon>
        <taxon>Streptosporangiales</taxon>
        <taxon>Thermomonosporaceae</taxon>
        <taxon>Actinomadura</taxon>
    </lineage>
</organism>
<accession>A0ABN3A9A9</accession>
<name>A0ABN3A9A9_9ACTN</name>
<dbReference type="EMBL" id="BAAAMR010000073">
    <property type="protein sequence ID" value="GAA2156640.1"/>
    <property type="molecule type" value="Genomic_DNA"/>
</dbReference>
<proteinExistence type="predicted"/>
<keyword evidence="2" id="KW-1185">Reference proteome</keyword>
<sequence>MLSVRLIGLPDDVAAGVDRLRETFEVIEVSSPRRCRGESARVRVYVMARALPPDARDALAGKQ</sequence>
<evidence type="ECO:0000313" key="2">
    <source>
        <dbReference type="Proteomes" id="UP001501020"/>
    </source>
</evidence>
<dbReference type="Proteomes" id="UP001501020">
    <property type="component" value="Unassembled WGS sequence"/>
</dbReference>
<comment type="caution">
    <text evidence="1">The sequence shown here is derived from an EMBL/GenBank/DDBJ whole genome shotgun (WGS) entry which is preliminary data.</text>
</comment>
<protein>
    <submittedName>
        <fullName evidence="1">Uncharacterized protein</fullName>
    </submittedName>
</protein>